<dbReference type="Gene3D" id="3.20.20.140">
    <property type="entry name" value="Metal-dependent hydrolases"/>
    <property type="match status" value="1"/>
</dbReference>
<dbReference type="GO" id="GO:0000034">
    <property type="term" value="F:adenine deaminase activity"/>
    <property type="evidence" value="ECO:0007669"/>
    <property type="project" value="UniProtKB-UniRule"/>
</dbReference>
<dbReference type="AlphaFoldDB" id="A0A2H0Y1A0"/>
<organism evidence="9 10">
    <name type="scientific">Candidatus Saganbacteria bacterium CG08_land_8_20_14_0_20_45_16</name>
    <dbReference type="NCBI Taxonomy" id="2014293"/>
    <lineage>
        <taxon>Bacteria</taxon>
        <taxon>Bacillati</taxon>
        <taxon>Saganbacteria</taxon>
    </lineage>
</organism>
<protein>
    <recommendedName>
        <fullName evidence="2 6">Adenine deaminase</fullName>
        <shortName evidence="6">Adenase</shortName>
        <shortName evidence="6">Adenine aminase</shortName>
        <ecNumber evidence="2 6">3.5.4.2</ecNumber>
    </recommendedName>
</protein>
<dbReference type="NCBIfam" id="TIGR01178">
    <property type="entry name" value="ade"/>
    <property type="match status" value="1"/>
</dbReference>
<evidence type="ECO:0000313" key="10">
    <source>
        <dbReference type="Proteomes" id="UP000231343"/>
    </source>
</evidence>
<evidence type="ECO:0000313" key="9">
    <source>
        <dbReference type="EMBL" id="PIS31355.1"/>
    </source>
</evidence>
<accession>A0A2H0Y1A0</accession>
<dbReference type="Proteomes" id="UP000231343">
    <property type="component" value="Unassembled WGS sequence"/>
</dbReference>
<dbReference type="InterPro" id="IPR006680">
    <property type="entry name" value="Amidohydro-rel"/>
</dbReference>
<feature type="domain" description="Amidohydrolase-related" evidence="7">
    <location>
        <begin position="215"/>
        <end position="344"/>
    </location>
</feature>
<keyword evidence="3 6" id="KW-0378">Hydrolase</keyword>
<gene>
    <name evidence="6 9" type="primary">ade</name>
    <name evidence="9" type="ORF">COT42_01285</name>
</gene>
<dbReference type="InterPro" id="IPR026912">
    <property type="entry name" value="Adenine_deam_C"/>
</dbReference>
<dbReference type="InterPro" id="IPR032466">
    <property type="entry name" value="Metal_Hydrolase"/>
</dbReference>
<comment type="catalytic activity">
    <reaction evidence="5 6">
        <text>adenine + H2O + H(+) = hypoxanthine + NH4(+)</text>
        <dbReference type="Rhea" id="RHEA:23688"/>
        <dbReference type="ChEBI" id="CHEBI:15377"/>
        <dbReference type="ChEBI" id="CHEBI:15378"/>
        <dbReference type="ChEBI" id="CHEBI:16708"/>
        <dbReference type="ChEBI" id="CHEBI:17368"/>
        <dbReference type="ChEBI" id="CHEBI:28938"/>
        <dbReference type="EC" id="3.5.4.2"/>
    </reaction>
</comment>
<keyword evidence="4 6" id="KW-0464">Manganese</keyword>
<dbReference type="InterPro" id="IPR006679">
    <property type="entry name" value="Adenine_deam"/>
</dbReference>
<dbReference type="GO" id="GO:0006146">
    <property type="term" value="P:adenine catabolic process"/>
    <property type="evidence" value="ECO:0007669"/>
    <property type="project" value="InterPro"/>
</dbReference>
<dbReference type="PANTHER" id="PTHR11113:SF2">
    <property type="entry name" value="ADENINE DEAMINASE"/>
    <property type="match status" value="1"/>
</dbReference>
<evidence type="ECO:0000256" key="1">
    <source>
        <dbReference type="ARBA" id="ARBA00006773"/>
    </source>
</evidence>
<comment type="caution">
    <text evidence="9">The sequence shown here is derived from an EMBL/GenBank/DDBJ whole genome shotgun (WGS) entry which is preliminary data.</text>
</comment>
<dbReference type="Gene3D" id="2.30.40.10">
    <property type="entry name" value="Urease, subunit C, domain 1"/>
    <property type="match status" value="1"/>
</dbReference>
<evidence type="ECO:0000256" key="4">
    <source>
        <dbReference type="ARBA" id="ARBA00023211"/>
    </source>
</evidence>
<feature type="domain" description="Adenine deaminase C-terminal" evidence="8">
    <location>
        <begin position="394"/>
        <end position="560"/>
    </location>
</feature>
<dbReference type="SUPFAM" id="SSF51338">
    <property type="entry name" value="Composite domain of metallo-dependent hydrolases"/>
    <property type="match status" value="1"/>
</dbReference>
<evidence type="ECO:0000256" key="6">
    <source>
        <dbReference type="HAMAP-Rule" id="MF_01518"/>
    </source>
</evidence>
<evidence type="ECO:0000259" key="7">
    <source>
        <dbReference type="Pfam" id="PF01979"/>
    </source>
</evidence>
<dbReference type="HAMAP" id="MF_01518">
    <property type="entry name" value="Adenine_deamin"/>
    <property type="match status" value="1"/>
</dbReference>
<name>A0A2H0Y1A0_UNCSA</name>
<sequence>MNSFKERMAVARGERKADLVLKNGQLLNVFSGEIYPADVAIYKDRIVGLGSFAGQEEQDLNGRYILPGFIDGHLYVESAFLTLEELARAVVPHGTTTLVGDPHRLANVVGMTGLKYLFEAGTDLPLDVFFTLPLCVLPSELETSGTGISAQNFASLLKHKQVLPIGELLNFRAELAGNKKVLAKMDTIGQSRIFGSANNLTGQDLMAYVATGVVSDHEAATLAEAEERLRLGLQIFIKEGALGGNLTAILPLINPANARFFVLCSDDLAAVDLSQGHLNLVLAKAVAQKLDPVTAVQMVTLNPARFLGLSYYGAVAPGYYADINIVSDLSDFEVDLVFKRGQLVASRHKPLFEVKTHKAKGLRETIKVKSLETEDFVLPARSEYAKVIELIPGQLITKSIVGTVKAKKKIVVADTDNDILKLVVIERHKASGNLGVGLVKGFGLKRGALASSLAHDAHNIICVGVDDEDILSAVRRVVALGGGMTVVRGGLVLAEMALPIAGLLSDQPLAEVLNKQRKLVAAATELGCKLTEPFKQLSFLSYTALPELRLTDQGLVNVVKGQLVDLFES</sequence>
<evidence type="ECO:0000256" key="5">
    <source>
        <dbReference type="ARBA" id="ARBA00047720"/>
    </source>
</evidence>
<dbReference type="EC" id="3.5.4.2" evidence="2 6"/>
<reference evidence="9 10" key="1">
    <citation type="submission" date="2017-09" db="EMBL/GenBank/DDBJ databases">
        <title>Depth-based differentiation of microbial function through sediment-hosted aquifers and enrichment of novel symbionts in the deep terrestrial subsurface.</title>
        <authorList>
            <person name="Probst A.J."/>
            <person name="Ladd B."/>
            <person name="Jarett J.K."/>
            <person name="Geller-Mcgrath D.E."/>
            <person name="Sieber C.M."/>
            <person name="Emerson J.B."/>
            <person name="Anantharaman K."/>
            <person name="Thomas B.C."/>
            <person name="Malmstrom R."/>
            <person name="Stieglmeier M."/>
            <person name="Klingl A."/>
            <person name="Woyke T."/>
            <person name="Ryan C.M."/>
            <person name="Banfield J.F."/>
        </authorList>
    </citation>
    <scope>NUCLEOTIDE SEQUENCE [LARGE SCALE GENOMIC DNA]</scope>
    <source>
        <strain evidence="9">CG08_land_8_20_14_0_20_45_16</strain>
    </source>
</reference>
<dbReference type="InterPro" id="IPR011059">
    <property type="entry name" value="Metal-dep_hydrolase_composite"/>
</dbReference>
<comment type="similarity">
    <text evidence="1 6">Belongs to the metallo-dependent hydrolases superfamily. Adenine deaminase family.</text>
</comment>
<proteinExistence type="inferred from homology"/>
<dbReference type="PANTHER" id="PTHR11113">
    <property type="entry name" value="N-ACETYLGLUCOSAMINE-6-PHOSPHATE DEACETYLASE"/>
    <property type="match status" value="1"/>
</dbReference>
<feature type="domain" description="Amidohydrolase-related" evidence="7">
    <location>
        <begin position="64"/>
        <end position="138"/>
    </location>
</feature>
<dbReference type="EMBL" id="PEYM01000022">
    <property type="protein sequence ID" value="PIS31355.1"/>
    <property type="molecule type" value="Genomic_DNA"/>
</dbReference>
<comment type="cofactor">
    <cofactor evidence="6">
        <name>Mn(2+)</name>
        <dbReference type="ChEBI" id="CHEBI:29035"/>
    </cofactor>
</comment>
<dbReference type="Pfam" id="PF13382">
    <property type="entry name" value="Adenine_deam_C"/>
    <property type="match status" value="1"/>
</dbReference>
<evidence type="ECO:0000256" key="3">
    <source>
        <dbReference type="ARBA" id="ARBA00022801"/>
    </source>
</evidence>
<dbReference type="SUPFAM" id="SSF51556">
    <property type="entry name" value="Metallo-dependent hydrolases"/>
    <property type="match status" value="1"/>
</dbReference>
<evidence type="ECO:0000259" key="8">
    <source>
        <dbReference type="Pfam" id="PF13382"/>
    </source>
</evidence>
<dbReference type="Pfam" id="PF01979">
    <property type="entry name" value="Amidohydro_1"/>
    <property type="match status" value="2"/>
</dbReference>
<evidence type="ECO:0000256" key="2">
    <source>
        <dbReference type="ARBA" id="ARBA00012782"/>
    </source>
</evidence>